<dbReference type="InterPro" id="IPR028082">
    <property type="entry name" value="Peripla_BP_I"/>
</dbReference>
<name>A0A433RRA5_9BACL</name>
<dbReference type="Pfam" id="PF13407">
    <property type="entry name" value="Peripla_BP_4"/>
    <property type="match status" value="1"/>
</dbReference>
<dbReference type="Gene3D" id="3.40.50.2300">
    <property type="match status" value="2"/>
</dbReference>
<dbReference type="EMBL" id="JTFC01000036">
    <property type="protein sequence ID" value="RUS53716.1"/>
    <property type="molecule type" value="Genomic_DNA"/>
</dbReference>
<proteinExistence type="inferred from homology"/>
<keyword evidence="3" id="KW-0732">Signal</keyword>
<comment type="similarity">
    <text evidence="2">Belongs to the bacterial solute-binding protein 2 family.</text>
</comment>
<dbReference type="PANTHER" id="PTHR46847">
    <property type="entry name" value="D-ALLOSE-BINDING PERIPLASMIC PROTEIN-RELATED"/>
    <property type="match status" value="1"/>
</dbReference>
<dbReference type="InterPro" id="IPR025997">
    <property type="entry name" value="SBP_2_dom"/>
</dbReference>
<feature type="domain" description="Periplasmic binding protein" evidence="4">
    <location>
        <begin position="46"/>
        <end position="301"/>
    </location>
</feature>
<evidence type="ECO:0000256" key="3">
    <source>
        <dbReference type="ARBA" id="ARBA00022729"/>
    </source>
</evidence>
<protein>
    <recommendedName>
        <fullName evidence="4">Periplasmic binding protein domain-containing protein</fullName>
    </recommendedName>
</protein>
<organism evidence="5 6">
    <name type="scientific">Candidatus Kurthia intestinigallinarum</name>
    <dbReference type="NCBI Taxonomy" id="1562256"/>
    <lineage>
        <taxon>Bacteria</taxon>
        <taxon>Bacillati</taxon>
        <taxon>Bacillota</taxon>
        <taxon>Bacilli</taxon>
        <taxon>Bacillales</taxon>
        <taxon>Caryophanaceae</taxon>
        <taxon>Kurthia</taxon>
    </lineage>
</organism>
<evidence type="ECO:0000256" key="2">
    <source>
        <dbReference type="ARBA" id="ARBA00007639"/>
    </source>
</evidence>
<dbReference type="GO" id="GO:0030313">
    <property type="term" value="C:cell envelope"/>
    <property type="evidence" value="ECO:0007669"/>
    <property type="project" value="UniProtKB-SubCell"/>
</dbReference>
<keyword evidence="6" id="KW-1185">Reference proteome</keyword>
<dbReference type="RefSeq" id="WP_126991336.1">
    <property type="nucleotide sequence ID" value="NZ_JTFC01000036.1"/>
</dbReference>
<comment type="caution">
    <text evidence="5">The sequence shown here is derived from an EMBL/GenBank/DDBJ whole genome shotgun (WGS) entry which is preliminary data.</text>
</comment>
<dbReference type="PANTHER" id="PTHR46847:SF1">
    <property type="entry name" value="D-ALLOSE-BINDING PERIPLASMIC PROTEIN-RELATED"/>
    <property type="match status" value="1"/>
</dbReference>
<dbReference type="AlphaFoldDB" id="A0A433RRA5"/>
<reference evidence="5 6" key="1">
    <citation type="submission" date="2014-11" db="EMBL/GenBank/DDBJ databases">
        <title>Genome sequence and analysis of novel Kurthia sp.</title>
        <authorList>
            <person name="Lawson J.N."/>
            <person name="Gonzalez J.E."/>
            <person name="Rinauldi L."/>
            <person name="Xuan Z."/>
            <person name="Firman A."/>
            <person name="Shaddox L."/>
            <person name="Trudeau A."/>
            <person name="Shah S."/>
            <person name="Reiman D."/>
        </authorList>
    </citation>
    <scope>NUCLEOTIDE SEQUENCE [LARGE SCALE GENOMIC DNA]</scope>
    <source>
        <strain evidence="5 6">3B1D</strain>
    </source>
</reference>
<accession>A0A433RRA5</accession>
<evidence type="ECO:0000256" key="1">
    <source>
        <dbReference type="ARBA" id="ARBA00004196"/>
    </source>
</evidence>
<sequence length="321" mass="35885">MNKQLLIIFGLLIVFFSVLVGRAVYQVMDATPQLPKIAKDTNTLHIALITQELDTPFWDRVAQGAKQEAKKQGVAFEVTGAYAFDDSAFLDAMELAIHSKVDGILIQGLDNPRFKELAQVKAAYYGIPIITIANDVPVKDTLRKTYIGTDQVAAGQALGKHALQTLKKGDEVVVLMDEAKPYFERQRLKGLKRAFHRQGIEVIVRTTGHEQQQLVDSTQQLLNEHPTSDAFIMLNANYTNTVVQEISKRMRLSNFQLYTFDDGVDAEALLQSKKINALVTQQPEKMGQQGVKRLVDWLNGNEMPLKVAGYFTSFEIEEVGS</sequence>
<evidence type="ECO:0000313" key="6">
    <source>
        <dbReference type="Proteomes" id="UP000288623"/>
    </source>
</evidence>
<comment type="subcellular location">
    <subcellularLocation>
        <location evidence="1">Cell envelope</location>
    </subcellularLocation>
</comment>
<evidence type="ECO:0000313" key="5">
    <source>
        <dbReference type="EMBL" id="RUS53716.1"/>
    </source>
</evidence>
<dbReference type="GO" id="GO:0030246">
    <property type="term" value="F:carbohydrate binding"/>
    <property type="evidence" value="ECO:0007669"/>
    <property type="project" value="UniProtKB-ARBA"/>
</dbReference>
<gene>
    <name evidence="5" type="ORF">QI30_14525</name>
</gene>
<dbReference type="OrthoDB" id="6196975at2"/>
<dbReference type="Proteomes" id="UP000288623">
    <property type="component" value="Unassembled WGS sequence"/>
</dbReference>
<evidence type="ECO:0000259" key="4">
    <source>
        <dbReference type="Pfam" id="PF13407"/>
    </source>
</evidence>
<dbReference type="SUPFAM" id="SSF53822">
    <property type="entry name" value="Periplasmic binding protein-like I"/>
    <property type="match status" value="1"/>
</dbReference>